<evidence type="ECO:0000256" key="2">
    <source>
        <dbReference type="ARBA" id="ARBA00005988"/>
    </source>
</evidence>
<dbReference type="EMBL" id="CAVLGL010000068">
    <property type="protein sequence ID" value="CAK1584596.1"/>
    <property type="molecule type" value="Genomic_DNA"/>
</dbReference>
<proteinExistence type="inferred from homology"/>
<dbReference type="SMART" id="SM00631">
    <property type="entry name" value="Zn_pept"/>
    <property type="match status" value="1"/>
</dbReference>
<comment type="caution">
    <text evidence="5">The sequence shown here is derived from an EMBL/GenBank/DDBJ whole genome shotgun (WGS) entry which is preliminary data.</text>
</comment>
<feature type="domain" description="Peptidase M14" evidence="4">
    <location>
        <begin position="22"/>
        <end position="321"/>
    </location>
</feature>
<comment type="caution">
    <text evidence="3">Lacks conserved residue(s) required for the propagation of feature annotation.</text>
</comment>
<name>A0AAV1KS56_9NEOP</name>
<dbReference type="PANTHER" id="PTHR11705:SF140">
    <property type="entry name" value="FI02848P-RELATED"/>
    <property type="match status" value="1"/>
</dbReference>
<evidence type="ECO:0000256" key="1">
    <source>
        <dbReference type="ARBA" id="ARBA00001947"/>
    </source>
</evidence>
<organism evidence="5 6">
    <name type="scientific">Parnassius mnemosyne</name>
    <name type="common">clouded apollo</name>
    <dbReference type="NCBI Taxonomy" id="213953"/>
    <lineage>
        <taxon>Eukaryota</taxon>
        <taxon>Metazoa</taxon>
        <taxon>Ecdysozoa</taxon>
        <taxon>Arthropoda</taxon>
        <taxon>Hexapoda</taxon>
        <taxon>Insecta</taxon>
        <taxon>Pterygota</taxon>
        <taxon>Neoptera</taxon>
        <taxon>Endopterygota</taxon>
        <taxon>Lepidoptera</taxon>
        <taxon>Glossata</taxon>
        <taxon>Ditrysia</taxon>
        <taxon>Papilionoidea</taxon>
        <taxon>Papilionidae</taxon>
        <taxon>Parnassiinae</taxon>
        <taxon>Parnassini</taxon>
        <taxon>Parnassius</taxon>
        <taxon>Driopa</taxon>
    </lineage>
</organism>
<comment type="cofactor">
    <cofactor evidence="1">
        <name>Zn(2+)</name>
        <dbReference type="ChEBI" id="CHEBI:29105"/>
    </cofactor>
</comment>
<dbReference type="PROSITE" id="PS52035">
    <property type="entry name" value="PEPTIDASE_M14"/>
    <property type="match status" value="1"/>
</dbReference>
<comment type="similarity">
    <text evidence="2 3">Belongs to the peptidase M14 family.</text>
</comment>
<dbReference type="Proteomes" id="UP001314205">
    <property type="component" value="Unassembled WGS sequence"/>
</dbReference>
<dbReference type="Pfam" id="PF00246">
    <property type="entry name" value="Peptidase_M14"/>
    <property type="match status" value="1"/>
</dbReference>
<gene>
    <name evidence="5" type="ORF">PARMNEM_LOCUS5805</name>
</gene>
<dbReference type="GO" id="GO:0004181">
    <property type="term" value="F:metallocarboxypeptidase activity"/>
    <property type="evidence" value="ECO:0007669"/>
    <property type="project" value="InterPro"/>
</dbReference>
<dbReference type="AlphaFoldDB" id="A0AAV1KS56"/>
<dbReference type="GO" id="GO:0005615">
    <property type="term" value="C:extracellular space"/>
    <property type="evidence" value="ECO:0007669"/>
    <property type="project" value="TreeGrafter"/>
</dbReference>
<evidence type="ECO:0000313" key="5">
    <source>
        <dbReference type="EMBL" id="CAK1584596.1"/>
    </source>
</evidence>
<evidence type="ECO:0000313" key="6">
    <source>
        <dbReference type="Proteomes" id="UP001314205"/>
    </source>
</evidence>
<keyword evidence="6" id="KW-1185">Reference proteome</keyword>
<reference evidence="5 6" key="1">
    <citation type="submission" date="2023-11" db="EMBL/GenBank/DDBJ databases">
        <authorList>
            <person name="Hedman E."/>
            <person name="Englund M."/>
            <person name="Stromberg M."/>
            <person name="Nyberg Akerstrom W."/>
            <person name="Nylinder S."/>
            <person name="Jareborg N."/>
            <person name="Kallberg Y."/>
            <person name="Kronander E."/>
        </authorList>
    </citation>
    <scope>NUCLEOTIDE SEQUENCE [LARGE SCALE GENOMIC DNA]</scope>
</reference>
<dbReference type="InterPro" id="IPR000834">
    <property type="entry name" value="Peptidase_M14"/>
</dbReference>
<evidence type="ECO:0000259" key="4">
    <source>
        <dbReference type="PROSITE" id="PS52035"/>
    </source>
</evidence>
<accession>A0AAV1KS56</accession>
<sequence>MRACYKYMLKLLLNENEEACVEDAVMGSSAVKIFLKALGMCKRFISVYNESLTFEKRNLFEVVIEYPNDDETAKNSKPVILLEAGQEAGIESVNFALFVIEQLVACVEYSDMLKNVRWVILPNTNPDGREFSRHYTAPWKKNMRISEDDRSIGVDISRNFDYAFSECNRVVNGFSSEYPGKKAMSENETIFIANVLEKHKNNLRAYVSIRRDGHAILYPFASTSNSNTNVDKVKAKAGEIVEKINKKAGFIQLLANNSIFEMNRKAHCGHSVDYVYNKYKQTYAYEFRVFLESDQRIITKFQVLPRGYETTLRTGYFSVIKELYNIVVSDHKNTTLRKRVMLKV</sequence>
<dbReference type="GO" id="GO:0008270">
    <property type="term" value="F:zinc ion binding"/>
    <property type="evidence" value="ECO:0007669"/>
    <property type="project" value="InterPro"/>
</dbReference>
<protein>
    <recommendedName>
        <fullName evidence="4">Peptidase M14 domain-containing protein</fullName>
    </recommendedName>
</protein>
<dbReference type="GO" id="GO:0006508">
    <property type="term" value="P:proteolysis"/>
    <property type="evidence" value="ECO:0007669"/>
    <property type="project" value="InterPro"/>
</dbReference>
<dbReference type="PANTHER" id="PTHR11705">
    <property type="entry name" value="PROTEASE FAMILY M14 CARBOXYPEPTIDASE A,B"/>
    <property type="match status" value="1"/>
</dbReference>
<dbReference type="Gene3D" id="3.40.630.10">
    <property type="entry name" value="Zn peptidases"/>
    <property type="match status" value="1"/>
</dbReference>
<evidence type="ECO:0000256" key="3">
    <source>
        <dbReference type="PROSITE-ProRule" id="PRU01379"/>
    </source>
</evidence>
<dbReference type="SUPFAM" id="SSF53187">
    <property type="entry name" value="Zn-dependent exopeptidases"/>
    <property type="match status" value="1"/>
</dbReference>